<dbReference type="GO" id="GO:0043565">
    <property type="term" value="F:sequence-specific DNA binding"/>
    <property type="evidence" value="ECO:0007669"/>
    <property type="project" value="TreeGrafter"/>
</dbReference>
<dbReference type="InterPro" id="IPR017887">
    <property type="entry name" value="TF_TCP_subgr"/>
</dbReference>
<organism evidence="8">
    <name type="scientific">Delphinium virgatum</name>
    <dbReference type="NCBI Taxonomy" id="984885"/>
    <lineage>
        <taxon>Eukaryota</taxon>
        <taxon>Viridiplantae</taxon>
        <taxon>Streptophyta</taxon>
        <taxon>Embryophyta</taxon>
        <taxon>Tracheophyta</taxon>
        <taxon>Spermatophyta</taxon>
        <taxon>Magnoliopsida</taxon>
        <taxon>Ranunculales</taxon>
        <taxon>Ranunculaceae</taxon>
        <taxon>Ranunculoideae</taxon>
        <taxon>Delphinieae</taxon>
        <taxon>Delphinium</taxon>
    </lineage>
</organism>
<feature type="non-terminal residue" evidence="8">
    <location>
        <position position="98"/>
    </location>
</feature>
<evidence type="ECO:0000256" key="6">
    <source>
        <dbReference type="SAM" id="MobiDB-lite"/>
    </source>
</evidence>
<feature type="domain" description="TCP" evidence="7">
    <location>
        <begin position="1"/>
        <end position="40"/>
    </location>
</feature>
<keyword evidence="2" id="KW-0805">Transcription regulation</keyword>
<protein>
    <submittedName>
        <fullName evidence="8">CYC-like protein 2a</fullName>
    </submittedName>
</protein>
<keyword evidence="4" id="KW-0804">Transcription</keyword>
<feature type="non-terminal residue" evidence="8">
    <location>
        <position position="1"/>
    </location>
</feature>
<sequence length="98" mass="11046">RLSLEIARRFFNLQDKLGFNKASKTVEWLLDKSEGAIDEINKLSGSSSTGENKNPPHPVSECNVVYENKRGQKGVSGVEKMKTARTTSYLLERDARFK</sequence>
<dbReference type="Pfam" id="PF03634">
    <property type="entry name" value="TCP"/>
    <property type="match status" value="1"/>
</dbReference>
<accession>X4Y4P3</accession>
<dbReference type="InterPro" id="IPR005333">
    <property type="entry name" value="Transcription_factor_TCP"/>
</dbReference>
<evidence type="ECO:0000259" key="7">
    <source>
        <dbReference type="PROSITE" id="PS51369"/>
    </source>
</evidence>
<evidence type="ECO:0000256" key="4">
    <source>
        <dbReference type="ARBA" id="ARBA00023163"/>
    </source>
</evidence>
<dbReference type="PANTHER" id="PTHR31072:SF226">
    <property type="entry name" value="TRANSCRIPTION FACTOR TCP18"/>
    <property type="match status" value="1"/>
</dbReference>
<dbReference type="EMBL" id="KJ402025">
    <property type="protein sequence ID" value="AHV78198.1"/>
    <property type="molecule type" value="Genomic_DNA"/>
</dbReference>
<dbReference type="GO" id="GO:0005634">
    <property type="term" value="C:nucleus"/>
    <property type="evidence" value="ECO:0007669"/>
    <property type="project" value="UniProtKB-SubCell"/>
</dbReference>
<keyword evidence="3" id="KW-0238">DNA-binding</keyword>
<evidence type="ECO:0000256" key="3">
    <source>
        <dbReference type="ARBA" id="ARBA00023125"/>
    </source>
</evidence>
<comment type="subcellular location">
    <subcellularLocation>
        <location evidence="1">Nucleus</location>
    </subcellularLocation>
</comment>
<dbReference type="GO" id="GO:2000032">
    <property type="term" value="P:regulation of secondary shoot formation"/>
    <property type="evidence" value="ECO:0007669"/>
    <property type="project" value="TreeGrafter"/>
</dbReference>
<feature type="compositionally biased region" description="Polar residues" evidence="6">
    <location>
        <begin position="43"/>
        <end position="52"/>
    </location>
</feature>
<feature type="region of interest" description="Disordered" evidence="6">
    <location>
        <begin position="41"/>
        <end position="61"/>
    </location>
</feature>
<evidence type="ECO:0000256" key="1">
    <source>
        <dbReference type="ARBA" id="ARBA00004123"/>
    </source>
</evidence>
<gene>
    <name evidence="8" type="primary">CYL2a</name>
</gene>
<evidence type="ECO:0000256" key="2">
    <source>
        <dbReference type="ARBA" id="ARBA00023015"/>
    </source>
</evidence>
<dbReference type="GO" id="GO:0003700">
    <property type="term" value="F:DNA-binding transcription factor activity"/>
    <property type="evidence" value="ECO:0007669"/>
    <property type="project" value="InterPro"/>
</dbReference>
<proteinExistence type="predicted"/>
<dbReference type="PANTHER" id="PTHR31072">
    <property type="entry name" value="TRANSCRIPTION FACTOR TCP4-RELATED"/>
    <property type="match status" value="1"/>
</dbReference>
<evidence type="ECO:0000256" key="5">
    <source>
        <dbReference type="ARBA" id="ARBA00023242"/>
    </source>
</evidence>
<dbReference type="AlphaFoldDB" id="X4Y4P3"/>
<name>X4Y4P3_9MAGN</name>
<evidence type="ECO:0000313" key="8">
    <source>
        <dbReference type="EMBL" id="AHV78198.1"/>
    </source>
</evidence>
<keyword evidence="5" id="KW-0539">Nucleus</keyword>
<reference evidence="8" key="1">
    <citation type="journal article" date="2014" name="PLoS ONE">
        <title>Specific duplication and dorsoventrally asymmetric expression patterns of cycloidea-like genes in zygomorphic species of ranunculaceae.</title>
        <authorList>
            <person name="Jabbour F."/>
            <person name="Cossard G."/>
            <person name="Le Guilloux M."/>
            <person name="Sannier J."/>
            <person name="Nadot S."/>
            <person name="Damerval C."/>
        </authorList>
    </citation>
    <scope>NUCLEOTIDE SEQUENCE</scope>
</reference>
<dbReference type="PROSITE" id="PS51369">
    <property type="entry name" value="TCP"/>
    <property type="match status" value="1"/>
</dbReference>